<evidence type="ECO:0000313" key="1">
    <source>
        <dbReference type="EMBL" id="EDM88572.1"/>
    </source>
</evidence>
<gene>
    <name evidence="1" type="ORF">RUMOBE_00693</name>
</gene>
<accession>A5ZNX6</accession>
<proteinExistence type="predicted"/>
<dbReference type="HOGENOM" id="CLU_3213116_0_0_9"/>
<dbReference type="Proteomes" id="UP000006002">
    <property type="component" value="Unassembled WGS sequence"/>
</dbReference>
<reference evidence="1 2" key="1">
    <citation type="submission" date="2007-03" db="EMBL/GenBank/DDBJ databases">
        <authorList>
            <person name="Fulton L."/>
            <person name="Clifton S."/>
            <person name="Fulton B."/>
            <person name="Xu J."/>
            <person name="Minx P."/>
            <person name="Pepin K.H."/>
            <person name="Johnson M."/>
            <person name="Thiruvilangam P."/>
            <person name="Bhonagiri V."/>
            <person name="Nash W.E."/>
            <person name="Mardis E.R."/>
            <person name="Wilson R.K."/>
        </authorList>
    </citation>
    <scope>NUCLEOTIDE SEQUENCE [LARGE SCALE GENOMIC DNA]</scope>
    <source>
        <strain evidence="1 2">ATCC 29174</strain>
    </source>
</reference>
<dbReference type="AlphaFoldDB" id="A5ZNX6"/>
<organism evidence="1 2">
    <name type="scientific">Blautia obeum ATCC 29174</name>
    <dbReference type="NCBI Taxonomy" id="411459"/>
    <lineage>
        <taxon>Bacteria</taxon>
        <taxon>Bacillati</taxon>
        <taxon>Bacillota</taxon>
        <taxon>Clostridia</taxon>
        <taxon>Lachnospirales</taxon>
        <taxon>Lachnospiraceae</taxon>
        <taxon>Blautia</taxon>
    </lineage>
</organism>
<protein>
    <submittedName>
        <fullName evidence="1">Uncharacterized protein</fullName>
    </submittedName>
</protein>
<dbReference type="EMBL" id="AAVO02000002">
    <property type="protein sequence ID" value="EDM88572.1"/>
    <property type="molecule type" value="Genomic_DNA"/>
</dbReference>
<sequence length="44" mass="5036">MSGARTLSPPAGAVNLWEFQQIQKSKIIKNIVKENSLLWLKRKL</sequence>
<comment type="caution">
    <text evidence="1">The sequence shown here is derived from an EMBL/GenBank/DDBJ whole genome shotgun (WGS) entry which is preliminary data.</text>
</comment>
<name>A5ZNX6_9FIRM</name>
<evidence type="ECO:0000313" key="2">
    <source>
        <dbReference type="Proteomes" id="UP000006002"/>
    </source>
</evidence>
<reference evidence="1 2" key="2">
    <citation type="submission" date="2007-04" db="EMBL/GenBank/DDBJ databases">
        <title>Draft genome sequence of Ruminococcus obeum (ATCC 29174).</title>
        <authorList>
            <person name="Sudarsanam P."/>
            <person name="Ley R."/>
            <person name="Guruge J."/>
            <person name="Turnbaugh P.J."/>
            <person name="Mahowald M."/>
            <person name="Liep D."/>
            <person name="Gordon J."/>
        </authorList>
    </citation>
    <scope>NUCLEOTIDE SEQUENCE [LARGE SCALE GENOMIC DNA]</scope>
    <source>
        <strain evidence="1 2">ATCC 29174</strain>
    </source>
</reference>